<evidence type="ECO:0000313" key="2">
    <source>
        <dbReference type="EMBL" id="GBM84382.1"/>
    </source>
</evidence>
<accession>A0A4Y2J551</accession>
<evidence type="ECO:0000313" key="3">
    <source>
        <dbReference type="Proteomes" id="UP000499080"/>
    </source>
</evidence>
<comment type="caution">
    <text evidence="2">The sequence shown here is derived from an EMBL/GenBank/DDBJ whole genome shotgun (WGS) entry which is preliminary data.</text>
</comment>
<gene>
    <name evidence="2" type="ORF">AVEN_28706_1</name>
</gene>
<feature type="region of interest" description="Disordered" evidence="1">
    <location>
        <begin position="1"/>
        <end position="38"/>
    </location>
</feature>
<dbReference type="AlphaFoldDB" id="A0A4Y2J551"/>
<dbReference type="OrthoDB" id="7607518at2759"/>
<dbReference type="Proteomes" id="UP000499080">
    <property type="component" value="Unassembled WGS sequence"/>
</dbReference>
<proteinExistence type="predicted"/>
<feature type="compositionally biased region" description="Basic and acidic residues" evidence="1">
    <location>
        <begin position="15"/>
        <end position="38"/>
    </location>
</feature>
<dbReference type="EMBL" id="BGPR01003155">
    <property type="protein sequence ID" value="GBM84382.1"/>
    <property type="molecule type" value="Genomic_DNA"/>
</dbReference>
<evidence type="ECO:0000256" key="1">
    <source>
        <dbReference type="SAM" id="MobiDB-lite"/>
    </source>
</evidence>
<keyword evidence="3" id="KW-1185">Reference proteome</keyword>
<protein>
    <submittedName>
        <fullName evidence="2">Uncharacterized protein</fullName>
    </submittedName>
</protein>
<name>A0A4Y2J551_ARAVE</name>
<sequence>MRPIPHSSDIPVTKPIEKLEDIPDDSKDNERNQELTTEEVKELHCVSQQEVMEEEVTAKEQSAGAVREMLKARETAASYMGSGYACNKFIF</sequence>
<organism evidence="2 3">
    <name type="scientific">Araneus ventricosus</name>
    <name type="common">Orbweaver spider</name>
    <name type="synonym">Epeira ventricosa</name>
    <dbReference type="NCBI Taxonomy" id="182803"/>
    <lineage>
        <taxon>Eukaryota</taxon>
        <taxon>Metazoa</taxon>
        <taxon>Ecdysozoa</taxon>
        <taxon>Arthropoda</taxon>
        <taxon>Chelicerata</taxon>
        <taxon>Arachnida</taxon>
        <taxon>Araneae</taxon>
        <taxon>Araneomorphae</taxon>
        <taxon>Entelegynae</taxon>
        <taxon>Araneoidea</taxon>
        <taxon>Araneidae</taxon>
        <taxon>Araneus</taxon>
    </lineage>
</organism>
<reference evidence="2 3" key="1">
    <citation type="journal article" date="2019" name="Sci. Rep.">
        <title>Orb-weaving spider Araneus ventricosus genome elucidates the spidroin gene catalogue.</title>
        <authorList>
            <person name="Kono N."/>
            <person name="Nakamura H."/>
            <person name="Ohtoshi R."/>
            <person name="Moran D.A.P."/>
            <person name="Shinohara A."/>
            <person name="Yoshida Y."/>
            <person name="Fujiwara M."/>
            <person name="Mori M."/>
            <person name="Tomita M."/>
            <person name="Arakawa K."/>
        </authorList>
    </citation>
    <scope>NUCLEOTIDE SEQUENCE [LARGE SCALE GENOMIC DNA]</scope>
</reference>